<sequence length="527" mass="60271">MTCPGKRLLVCLDGTWVNSDEGYNRPTSSDHNYSLQVPSNVTRLYRALRKTGLDGMSQIVYYHAGVGTSGSFLDELAGGIFGAGVDENIREAYSFIATNYEPGDEIFLIGFSRGAFTARSVAGLIAQIGLLNSRGMEYLYPIFKDAENIRNPDYKDKFPTVPFANKPHSRQEYKLRLEDEGLTRLYDPDGYAIKVRCVAVFDTVGSLGIPDTNLSTKLRIPRSTRECKWYDTSLSNTVEHAFQALALDEVRTSFAPAIWERPRGVYTDLRQVWFCGAHSNVGGGLPDQELANVTMAWMMDQLADLGVAFEENTIDKIFEESVIYYYNQVSHGQRKESSSNSKRWEQWAEESIYEEHKPVRPWGLGEMVQPATGIYKLAGKTTRTPGMYHRIDPETSYPTREFLESTNERIHRSVRIRLGLEGLSYDDVGLYKCRALLKKGPWLLEKVRLRSRREVYGHDRGGYDDEVRTEQSSQDYRWAWVYDGPPEEAPPRDLMLEETLGPYEKRLLSLNKGRQFYRSILRENRRP</sequence>
<keyword evidence="3" id="KW-1185">Reference proteome</keyword>
<reference evidence="2 3" key="1">
    <citation type="journal article" date="2013" name="PLoS ONE">
        <title>Genomic and secretomic analyses reveal unique features of the lignocellulolytic enzyme system of Penicillium decumbens.</title>
        <authorList>
            <person name="Liu G."/>
            <person name="Zhang L."/>
            <person name="Wei X."/>
            <person name="Zou G."/>
            <person name="Qin Y."/>
            <person name="Ma L."/>
            <person name="Li J."/>
            <person name="Zheng H."/>
            <person name="Wang S."/>
            <person name="Wang C."/>
            <person name="Xun L."/>
            <person name="Zhao G.-P."/>
            <person name="Zhou Z."/>
            <person name="Qu Y."/>
        </authorList>
    </citation>
    <scope>NUCLEOTIDE SEQUENCE [LARGE SCALE GENOMIC DNA]</scope>
    <source>
        <strain evidence="3">114-2 / CGMCC 5302</strain>
    </source>
</reference>
<gene>
    <name evidence="2" type="ORF">PDE_05250</name>
</gene>
<dbReference type="PANTHER" id="PTHR33840">
    <property type="match status" value="1"/>
</dbReference>
<dbReference type="PANTHER" id="PTHR33840:SF1">
    <property type="entry name" value="TLE1 PHOSPHOLIPASE DOMAIN-CONTAINING PROTEIN"/>
    <property type="match status" value="1"/>
</dbReference>
<evidence type="ECO:0000313" key="2">
    <source>
        <dbReference type="EMBL" id="EPS30299.1"/>
    </source>
</evidence>
<dbReference type="Proteomes" id="UP000019376">
    <property type="component" value="Unassembled WGS sequence"/>
</dbReference>
<dbReference type="HOGENOM" id="CLU_005049_1_2_1"/>
<proteinExistence type="predicted"/>
<dbReference type="Pfam" id="PF09994">
    <property type="entry name" value="T6SS_Tle1-like_cat"/>
    <property type="match status" value="1"/>
</dbReference>
<dbReference type="InterPro" id="IPR018712">
    <property type="entry name" value="Tle1-like_cat"/>
</dbReference>
<dbReference type="AlphaFoldDB" id="S7ZJ49"/>
<name>S7ZJ49_PENO1</name>
<dbReference type="InterPro" id="IPR029058">
    <property type="entry name" value="AB_hydrolase_fold"/>
</dbReference>
<protein>
    <recommendedName>
        <fullName evidence="1">T6SS Phospholipase effector Tle1-like catalytic domain-containing protein</fullName>
    </recommendedName>
</protein>
<feature type="domain" description="T6SS Phospholipase effector Tle1-like catalytic" evidence="1">
    <location>
        <begin position="6"/>
        <end position="301"/>
    </location>
</feature>
<dbReference type="EMBL" id="KB644412">
    <property type="protein sequence ID" value="EPS30299.1"/>
    <property type="molecule type" value="Genomic_DNA"/>
</dbReference>
<organism evidence="2 3">
    <name type="scientific">Penicillium oxalicum (strain 114-2 / CGMCC 5302)</name>
    <name type="common">Penicillium decumbens</name>
    <dbReference type="NCBI Taxonomy" id="933388"/>
    <lineage>
        <taxon>Eukaryota</taxon>
        <taxon>Fungi</taxon>
        <taxon>Dikarya</taxon>
        <taxon>Ascomycota</taxon>
        <taxon>Pezizomycotina</taxon>
        <taxon>Eurotiomycetes</taxon>
        <taxon>Eurotiomycetidae</taxon>
        <taxon>Eurotiales</taxon>
        <taxon>Aspergillaceae</taxon>
        <taxon>Penicillium</taxon>
    </lineage>
</organism>
<dbReference type="STRING" id="933388.S7ZJ49"/>
<dbReference type="GO" id="GO:0072330">
    <property type="term" value="P:monocarboxylic acid biosynthetic process"/>
    <property type="evidence" value="ECO:0007669"/>
    <property type="project" value="UniProtKB-ARBA"/>
</dbReference>
<dbReference type="OrthoDB" id="3057168at2759"/>
<accession>S7ZJ49</accession>
<dbReference type="SUPFAM" id="SSF53474">
    <property type="entry name" value="alpha/beta-Hydrolases"/>
    <property type="match status" value="1"/>
</dbReference>
<dbReference type="PhylomeDB" id="S7ZJ49"/>
<dbReference type="eggNOG" id="ENOG502RQSD">
    <property type="taxonomic scope" value="Eukaryota"/>
</dbReference>
<dbReference type="GO" id="GO:0017000">
    <property type="term" value="P:antibiotic biosynthetic process"/>
    <property type="evidence" value="ECO:0007669"/>
    <property type="project" value="UniProtKB-ARBA"/>
</dbReference>
<evidence type="ECO:0000259" key="1">
    <source>
        <dbReference type="Pfam" id="PF09994"/>
    </source>
</evidence>
<evidence type="ECO:0000313" key="3">
    <source>
        <dbReference type="Proteomes" id="UP000019376"/>
    </source>
</evidence>